<keyword evidence="10" id="KW-0233">DNA recombination</keyword>
<evidence type="ECO:0000256" key="6">
    <source>
        <dbReference type="ARBA" id="ARBA00022759"/>
    </source>
</evidence>
<dbReference type="EMBL" id="SWVK01000009">
    <property type="protein sequence ID" value="NFN35062.1"/>
    <property type="molecule type" value="Genomic_DNA"/>
</dbReference>
<keyword evidence="8" id="KW-0378">Hydrolase</keyword>
<evidence type="ECO:0000313" key="14">
    <source>
        <dbReference type="EMBL" id="NFN35062.1"/>
    </source>
</evidence>
<evidence type="ECO:0000256" key="13">
    <source>
        <dbReference type="ARBA" id="ARBA00029523"/>
    </source>
</evidence>
<keyword evidence="6" id="KW-0255">Endonuclease</keyword>
<dbReference type="GO" id="GO:0003676">
    <property type="term" value="F:nucleic acid binding"/>
    <property type="evidence" value="ECO:0007669"/>
    <property type="project" value="InterPro"/>
</dbReference>
<comment type="caution">
    <text evidence="14">The sequence shown here is derived from an EMBL/GenBank/DDBJ whole genome shotgun (WGS) entry which is preliminary data.</text>
</comment>
<keyword evidence="9" id="KW-0460">Magnesium</keyword>
<proteinExistence type="inferred from homology"/>
<dbReference type="GO" id="GO:0016787">
    <property type="term" value="F:hydrolase activity"/>
    <property type="evidence" value="ECO:0007669"/>
    <property type="project" value="UniProtKB-KW"/>
</dbReference>
<keyword evidence="5" id="KW-0479">Metal-binding</keyword>
<reference evidence="14 15" key="1">
    <citation type="submission" date="2019-04" db="EMBL/GenBank/DDBJ databases">
        <title>Genome sequencing of Clostridium botulinum Groups I-IV and Clostridium butyricum.</title>
        <authorList>
            <person name="Brunt J."/>
            <person name="Van Vliet A.H.M."/>
            <person name="Stringer S.C."/>
            <person name="Carter A.T."/>
            <person name="Peck M.W."/>
        </authorList>
    </citation>
    <scope>NUCLEOTIDE SEQUENCE [LARGE SCALE GENOMIC DNA]</scope>
    <source>
        <strain evidence="14 15">CB-K-33E</strain>
    </source>
</reference>
<dbReference type="InterPro" id="IPR011335">
    <property type="entry name" value="Restrct_endonuc-II-like"/>
</dbReference>
<evidence type="ECO:0000313" key="15">
    <source>
        <dbReference type="Proteomes" id="UP000473681"/>
    </source>
</evidence>
<dbReference type="InterPro" id="IPR004612">
    <property type="entry name" value="Resolv_RecU"/>
</dbReference>
<evidence type="ECO:0000256" key="12">
    <source>
        <dbReference type="ARBA" id="ARBA00023447"/>
    </source>
</evidence>
<dbReference type="GO" id="GO:0006310">
    <property type="term" value="P:DNA recombination"/>
    <property type="evidence" value="ECO:0007669"/>
    <property type="project" value="UniProtKB-KW"/>
</dbReference>
<evidence type="ECO:0000256" key="8">
    <source>
        <dbReference type="ARBA" id="ARBA00022801"/>
    </source>
</evidence>
<evidence type="ECO:0000256" key="10">
    <source>
        <dbReference type="ARBA" id="ARBA00023172"/>
    </source>
</evidence>
<protein>
    <recommendedName>
        <fullName evidence="13">Holliday junction resolvase RecU</fullName>
    </recommendedName>
</protein>
<evidence type="ECO:0000256" key="11">
    <source>
        <dbReference type="ARBA" id="ARBA00023204"/>
    </source>
</evidence>
<evidence type="ECO:0000256" key="3">
    <source>
        <dbReference type="ARBA" id="ARBA00022490"/>
    </source>
</evidence>
<keyword evidence="3" id="KW-0963">Cytoplasm</keyword>
<dbReference type="AlphaFoldDB" id="A0A846JKS2"/>
<organism evidence="14 15">
    <name type="scientific">Clostridium botulinum</name>
    <dbReference type="NCBI Taxonomy" id="1491"/>
    <lineage>
        <taxon>Bacteria</taxon>
        <taxon>Bacillati</taxon>
        <taxon>Bacillota</taxon>
        <taxon>Clostridia</taxon>
        <taxon>Eubacteriales</taxon>
        <taxon>Clostridiaceae</taxon>
        <taxon>Clostridium</taxon>
    </lineage>
</organism>
<dbReference type="GO" id="GO:0046872">
    <property type="term" value="F:metal ion binding"/>
    <property type="evidence" value="ECO:0007669"/>
    <property type="project" value="UniProtKB-KW"/>
</dbReference>
<evidence type="ECO:0000256" key="5">
    <source>
        <dbReference type="ARBA" id="ARBA00022723"/>
    </source>
</evidence>
<dbReference type="InterPro" id="IPR011856">
    <property type="entry name" value="tRNA_endonuc-like_dom_sf"/>
</dbReference>
<keyword evidence="11" id="KW-0234">DNA repair</keyword>
<evidence type="ECO:0000256" key="9">
    <source>
        <dbReference type="ARBA" id="ARBA00022842"/>
    </source>
</evidence>
<dbReference type="Pfam" id="PF03838">
    <property type="entry name" value="RecU"/>
    <property type="match status" value="1"/>
</dbReference>
<evidence type="ECO:0000256" key="2">
    <source>
        <dbReference type="ARBA" id="ARBA00004496"/>
    </source>
</evidence>
<evidence type="ECO:0000256" key="4">
    <source>
        <dbReference type="ARBA" id="ARBA00022722"/>
    </source>
</evidence>
<keyword evidence="7" id="KW-0227">DNA damage</keyword>
<dbReference type="OrthoDB" id="2475790at2"/>
<dbReference type="GO" id="GO:0004519">
    <property type="term" value="F:endonuclease activity"/>
    <property type="evidence" value="ECO:0007669"/>
    <property type="project" value="UniProtKB-KW"/>
</dbReference>
<gene>
    <name evidence="14" type="ORF">FDB51_07950</name>
</gene>
<dbReference type="RefSeq" id="WP_035786841.1">
    <property type="nucleotide sequence ID" value="NZ_LFPD01000034.1"/>
</dbReference>
<evidence type="ECO:0000256" key="7">
    <source>
        <dbReference type="ARBA" id="ARBA00022763"/>
    </source>
</evidence>
<comment type="cofactor">
    <cofactor evidence="1">
        <name>Mg(2+)</name>
        <dbReference type="ChEBI" id="CHEBI:18420"/>
    </cofactor>
</comment>
<dbReference type="GO" id="GO:0005737">
    <property type="term" value="C:cytoplasm"/>
    <property type="evidence" value="ECO:0007669"/>
    <property type="project" value="UniProtKB-SubCell"/>
</dbReference>
<keyword evidence="4" id="KW-0540">Nuclease</keyword>
<dbReference type="Gene3D" id="3.40.1350.10">
    <property type="match status" value="1"/>
</dbReference>
<dbReference type="SUPFAM" id="SSF52980">
    <property type="entry name" value="Restriction endonuclease-like"/>
    <property type="match status" value="1"/>
</dbReference>
<evidence type="ECO:0000256" key="1">
    <source>
        <dbReference type="ARBA" id="ARBA00001946"/>
    </source>
</evidence>
<comment type="subcellular location">
    <subcellularLocation>
        <location evidence="2">Cytoplasm</location>
    </subcellularLocation>
</comment>
<dbReference type="GO" id="GO:0006281">
    <property type="term" value="P:DNA repair"/>
    <property type="evidence" value="ECO:0007669"/>
    <property type="project" value="UniProtKB-KW"/>
</dbReference>
<comment type="similarity">
    <text evidence="12">Belongs to the RecU family.</text>
</comment>
<dbReference type="Proteomes" id="UP000473681">
    <property type="component" value="Unassembled WGS sequence"/>
</dbReference>
<name>A0A846JKS2_CLOBO</name>
<accession>A0A846JKS2</accession>
<sequence length="166" mass="19528">MVKKNPGKLFEEDFKKSVPEDCWIYRFKDGTANFGGTKNENVRFQAHNICDFQVMTNDYLVLLELKSHAGASIPFNCIRSNQIEEMSNIQHPKIKAYFIFNFRDYEKTYAIKAKELKLYIDTADRRSIPLGWCKANGIEIIGNKKKVRYRYELKSFLKIHKIKTCK</sequence>